<accession>A0A1G8VRB7</accession>
<dbReference type="SUPFAM" id="SSF55945">
    <property type="entry name" value="TATA-box binding protein-like"/>
    <property type="match status" value="1"/>
</dbReference>
<gene>
    <name evidence="7" type="ORF">SAMN04487954_10715</name>
</gene>
<keyword evidence="3" id="KW-0227">DNA damage</keyword>
<keyword evidence="8" id="KW-1185">Reference proteome</keyword>
<dbReference type="InterPro" id="IPR010316">
    <property type="entry name" value="AlkA_N"/>
</dbReference>
<keyword evidence="4" id="KW-0234">DNA repair</keyword>
<dbReference type="InterPro" id="IPR037046">
    <property type="entry name" value="AlkA_N_sf"/>
</dbReference>
<dbReference type="AlphaFoldDB" id="A0A1G8VRB7"/>
<evidence type="ECO:0000259" key="6">
    <source>
        <dbReference type="SMART" id="SM01009"/>
    </source>
</evidence>
<dbReference type="GO" id="GO:0032131">
    <property type="term" value="F:alkylated DNA binding"/>
    <property type="evidence" value="ECO:0007669"/>
    <property type="project" value="TreeGrafter"/>
</dbReference>
<dbReference type="Pfam" id="PF06029">
    <property type="entry name" value="AlkA_N"/>
    <property type="match status" value="1"/>
</dbReference>
<dbReference type="SMART" id="SM00478">
    <property type="entry name" value="ENDO3c"/>
    <property type="match status" value="1"/>
</dbReference>
<dbReference type="Proteomes" id="UP000198525">
    <property type="component" value="Unassembled WGS sequence"/>
</dbReference>
<evidence type="ECO:0000313" key="8">
    <source>
        <dbReference type="Proteomes" id="UP000198525"/>
    </source>
</evidence>
<comment type="catalytic activity">
    <reaction evidence="1">
        <text>Hydrolysis of alkylated DNA, releasing 3-methyladenine, 3-methylguanine, 7-methylguanine and 7-methyladenine.</text>
        <dbReference type="EC" id="3.2.2.21"/>
    </reaction>
</comment>
<reference evidence="7 8" key="1">
    <citation type="submission" date="2016-10" db="EMBL/GenBank/DDBJ databases">
        <authorList>
            <person name="de Groot N.N."/>
        </authorList>
    </citation>
    <scope>NUCLEOTIDE SEQUENCE [LARGE SCALE GENOMIC DNA]</scope>
    <source>
        <strain evidence="7 8">CGMCC 1.6133</strain>
    </source>
</reference>
<evidence type="ECO:0000256" key="1">
    <source>
        <dbReference type="ARBA" id="ARBA00000086"/>
    </source>
</evidence>
<dbReference type="SUPFAM" id="SSF48150">
    <property type="entry name" value="DNA-glycosylase"/>
    <property type="match status" value="1"/>
</dbReference>
<dbReference type="GO" id="GO:0043916">
    <property type="term" value="F:DNA-7-methylguanine glycosylase activity"/>
    <property type="evidence" value="ECO:0007669"/>
    <property type="project" value="TreeGrafter"/>
</dbReference>
<sequence>MTDENAPITAAQGFHRHAGEAGEALTLSYRPPYAWAALRDFLAGRAIDGLEWVGEAHYGRTFHWGRIRGHFTAEHRPAHHAFRIRLALDDPSAQAPVIRRIRRLLDLDADTATIQAHLARAVPTLALTEGLRLPGTGSPFEAGVRAILGQQISVTAARRLVETLVTNLGEPLDDRRCFPAPEAIAASDLAFLGMPGSRRATLRRFAAWYAAGEAGDEPLAWTTLKGIGPWTARYAALRGTGHPDIWLAGDAAVHRALPQLGDTDPAAAAPWRSYLTLQLWCHDTLSRT</sequence>
<dbReference type="GO" id="GO:0006307">
    <property type="term" value="P:DNA alkylation repair"/>
    <property type="evidence" value="ECO:0007669"/>
    <property type="project" value="TreeGrafter"/>
</dbReference>
<evidence type="ECO:0000313" key="7">
    <source>
        <dbReference type="EMBL" id="SDJ68427.1"/>
    </source>
</evidence>
<dbReference type="Gene3D" id="1.10.340.30">
    <property type="entry name" value="Hypothetical protein, domain 2"/>
    <property type="match status" value="1"/>
</dbReference>
<dbReference type="InterPro" id="IPR011257">
    <property type="entry name" value="DNA_glycosylase"/>
</dbReference>
<organism evidence="7 8">
    <name type="scientific">Billgrantia gudaonensis</name>
    <dbReference type="NCBI Taxonomy" id="376427"/>
    <lineage>
        <taxon>Bacteria</taxon>
        <taxon>Pseudomonadati</taxon>
        <taxon>Pseudomonadota</taxon>
        <taxon>Gammaproteobacteria</taxon>
        <taxon>Oceanospirillales</taxon>
        <taxon>Halomonadaceae</taxon>
        <taxon>Billgrantia</taxon>
    </lineage>
</organism>
<protein>
    <recommendedName>
        <fullName evidence="2">DNA-3-methyladenine glycosylase II</fullName>
        <ecNumber evidence="2">3.2.2.21</ecNumber>
    </recommendedName>
</protein>
<name>A0A1G8VRB7_9GAMM</name>
<dbReference type="STRING" id="376427.SAMN04487954_10715"/>
<dbReference type="InterPro" id="IPR051912">
    <property type="entry name" value="Alkylbase_DNA_Glycosylase/TA"/>
</dbReference>
<evidence type="ECO:0000256" key="3">
    <source>
        <dbReference type="ARBA" id="ARBA00022763"/>
    </source>
</evidence>
<dbReference type="GO" id="GO:0032993">
    <property type="term" value="C:protein-DNA complex"/>
    <property type="evidence" value="ECO:0007669"/>
    <property type="project" value="TreeGrafter"/>
</dbReference>
<dbReference type="RefSeq" id="WP_245682216.1">
    <property type="nucleotide sequence ID" value="NZ_FNES01000007.1"/>
</dbReference>
<evidence type="ECO:0000256" key="2">
    <source>
        <dbReference type="ARBA" id="ARBA00012000"/>
    </source>
</evidence>
<evidence type="ECO:0000256" key="4">
    <source>
        <dbReference type="ARBA" id="ARBA00023204"/>
    </source>
</evidence>
<dbReference type="SMART" id="SM01009">
    <property type="entry name" value="AlkA_N"/>
    <property type="match status" value="1"/>
</dbReference>
<dbReference type="PANTHER" id="PTHR43003:SF13">
    <property type="entry name" value="DNA-3-METHYLADENINE GLYCOSYLASE 2"/>
    <property type="match status" value="1"/>
</dbReference>
<dbReference type="EMBL" id="FNES01000007">
    <property type="protein sequence ID" value="SDJ68427.1"/>
    <property type="molecule type" value="Genomic_DNA"/>
</dbReference>
<dbReference type="Gene3D" id="3.30.310.20">
    <property type="entry name" value="DNA-3-methyladenine glycosylase AlkA, N-terminal domain"/>
    <property type="match status" value="1"/>
</dbReference>
<dbReference type="EC" id="3.2.2.21" evidence="2"/>
<evidence type="ECO:0000259" key="5">
    <source>
        <dbReference type="SMART" id="SM00478"/>
    </source>
</evidence>
<dbReference type="GO" id="GO:0006285">
    <property type="term" value="P:base-excision repair, AP site formation"/>
    <property type="evidence" value="ECO:0007669"/>
    <property type="project" value="TreeGrafter"/>
</dbReference>
<feature type="domain" description="DNA-3-methyladenine glycosylase AlkA N-terminal" evidence="6">
    <location>
        <begin position="24"/>
        <end position="138"/>
    </location>
</feature>
<feature type="domain" description="HhH-GPD" evidence="5">
    <location>
        <begin position="148"/>
        <end position="284"/>
    </location>
</feature>
<dbReference type="InterPro" id="IPR003265">
    <property type="entry name" value="HhH-GPD_domain"/>
</dbReference>
<dbReference type="PANTHER" id="PTHR43003">
    <property type="entry name" value="DNA-3-METHYLADENINE GLYCOSYLASE"/>
    <property type="match status" value="1"/>
</dbReference>
<proteinExistence type="predicted"/>
<dbReference type="GO" id="GO:0008725">
    <property type="term" value="F:DNA-3-methyladenine glycosylase activity"/>
    <property type="evidence" value="ECO:0007669"/>
    <property type="project" value="TreeGrafter"/>
</dbReference>
<dbReference type="GO" id="GO:0005737">
    <property type="term" value="C:cytoplasm"/>
    <property type="evidence" value="ECO:0007669"/>
    <property type="project" value="TreeGrafter"/>
</dbReference>